<dbReference type="OrthoDB" id="5323420at2"/>
<dbReference type="AlphaFoldDB" id="A0A3D8J7S2"/>
<keyword evidence="1" id="KW-0812">Transmembrane</keyword>
<proteinExistence type="predicted"/>
<evidence type="ECO:0000256" key="1">
    <source>
        <dbReference type="SAM" id="Phobius"/>
    </source>
</evidence>
<gene>
    <name evidence="2" type="ORF">CQA57_04465</name>
</gene>
<dbReference type="Proteomes" id="UP000256695">
    <property type="component" value="Unassembled WGS sequence"/>
</dbReference>
<sequence length="189" mass="22539">MDDKVKFKRKWYEDLDPELVIKNLLFFSFYCLLLILFFNYLIIPYIRDYKIAIIEENKQKVVYNAVLKNFNLAQGGFSLLKQKNDKFLKTLEVDVTSQKIQDFLLNFFDEVAIINQKSKENVERNFIEIDFEVQAKSKDLHAIQAFFNALKDSPMNLRVNIPFVIQKQTEGFFVSFHLKNKKNTYRLLQ</sequence>
<protein>
    <submittedName>
        <fullName evidence="2">Uncharacterized protein</fullName>
    </submittedName>
</protein>
<keyword evidence="1" id="KW-1133">Transmembrane helix</keyword>
<accession>A0A3D8J7S2</accession>
<reference evidence="2 3" key="1">
    <citation type="submission" date="2018-04" db="EMBL/GenBank/DDBJ databases">
        <title>Novel Campyloabacter and Helicobacter Species and Strains.</title>
        <authorList>
            <person name="Mannion A.J."/>
            <person name="Shen Z."/>
            <person name="Fox J.G."/>
        </authorList>
    </citation>
    <scope>NUCLEOTIDE SEQUENCE [LARGE SCALE GENOMIC DNA]</scope>
    <source>
        <strain evidence="2 3">MIT 04-9362</strain>
    </source>
</reference>
<organism evidence="2 3">
    <name type="scientific">Helicobacter anseris</name>
    <dbReference type="NCBI Taxonomy" id="375926"/>
    <lineage>
        <taxon>Bacteria</taxon>
        <taxon>Pseudomonadati</taxon>
        <taxon>Campylobacterota</taxon>
        <taxon>Epsilonproteobacteria</taxon>
        <taxon>Campylobacterales</taxon>
        <taxon>Helicobacteraceae</taxon>
        <taxon>Helicobacter</taxon>
    </lineage>
</organism>
<feature type="transmembrane region" description="Helical" evidence="1">
    <location>
        <begin position="20"/>
        <end position="43"/>
    </location>
</feature>
<dbReference type="RefSeq" id="WP_115579035.1">
    <property type="nucleotide sequence ID" value="NZ_NXLX01000009.1"/>
</dbReference>
<evidence type="ECO:0000313" key="3">
    <source>
        <dbReference type="Proteomes" id="UP000256695"/>
    </source>
</evidence>
<keyword evidence="3" id="KW-1185">Reference proteome</keyword>
<dbReference type="EMBL" id="NXLX01000009">
    <property type="protein sequence ID" value="RDU73563.1"/>
    <property type="molecule type" value="Genomic_DNA"/>
</dbReference>
<comment type="caution">
    <text evidence="2">The sequence shown here is derived from an EMBL/GenBank/DDBJ whole genome shotgun (WGS) entry which is preliminary data.</text>
</comment>
<evidence type="ECO:0000313" key="2">
    <source>
        <dbReference type="EMBL" id="RDU73563.1"/>
    </source>
</evidence>
<name>A0A3D8J7S2_9HELI</name>
<keyword evidence="1" id="KW-0472">Membrane</keyword>